<evidence type="ECO:0000259" key="2">
    <source>
        <dbReference type="Pfam" id="PF13439"/>
    </source>
</evidence>
<dbReference type="AlphaFoldDB" id="A0A9Q8X3Y4"/>
<dbReference type="EMBL" id="CP097966">
    <property type="protein sequence ID" value="URQ62956.1"/>
    <property type="molecule type" value="Genomic_DNA"/>
</dbReference>
<dbReference type="SUPFAM" id="SSF53756">
    <property type="entry name" value="UDP-Glycosyltransferase/glycogen phosphorylase"/>
    <property type="match status" value="1"/>
</dbReference>
<feature type="domain" description="Glycosyltransferase subfamily 4-like N-terminal" evidence="2">
    <location>
        <begin position="13"/>
        <end position="172"/>
    </location>
</feature>
<dbReference type="GO" id="GO:0016757">
    <property type="term" value="F:glycosyltransferase activity"/>
    <property type="evidence" value="ECO:0007669"/>
    <property type="project" value="InterPro"/>
</dbReference>
<dbReference type="CDD" id="cd03811">
    <property type="entry name" value="GT4_GT28_WabH-like"/>
    <property type="match status" value="1"/>
</dbReference>
<feature type="domain" description="Glycosyl transferase family 1" evidence="1">
    <location>
        <begin position="178"/>
        <end position="342"/>
    </location>
</feature>
<dbReference type="Proteomes" id="UP001056381">
    <property type="component" value="Chromosome"/>
</dbReference>
<dbReference type="Gene3D" id="3.40.50.2000">
    <property type="entry name" value="Glycogen Phosphorylase B"/>
    <property type="match status" value="2"/>
</dbReference>
<sequence>MKILVVLPNFEGGGAERIHVNLANEWAKSGHEVIFCALEKKGPLIDLIDQKIKVIDLDCKRILFSLNSLIKTIRAIKPQKIVAAMWPVTTVTILAKLLSGSQSKIFLVEHCAYEKIFAKLLGHSLFSIGLSKTISYIFANKLISVSKGVENSIKKITILPNNKFKVIYNGIPIPKNLKDDKKTLFNTNKKVILAAGTLKQRKDFITIIKALSILKLKNYKDLKLFILGDGPMREEINDVIKKLDMENDVELLGFKKDVYPYMASSDLFVHSSEVEGFALVIAEALSCGTNVVSTDTPHGPKEILNNGEFGNLIPMGDEEQMANAVIEKILNPIDKEVLMKRANEFSIEKCAKLYLEEFK</sequence>
<evidence type="ECO:0000313" key="4">
    <source>
        <dbReference type="Proteomes" id="UP001056381"/>
    </source>
</evidence>
<dbReference type="InterPro" id="IPR001296">
    <property type="entry name" value="Glyco_trans_1"/>
</dbReference>
<name>A0A9Q8X3Y4_9GAMM</name>
<accession>A0A9Q8X3Y4</accession>
<organism evidence="3 4">
    <name type="scientific">SAR86 cluster bacterium</name>
    <dbReference type="NCBI Taxonomy" id="2030880"/>
    <lineage>
        <taxon>Bacteria</taxon>
        <taxon>Pseudomonadati</taxon>
        <taxon>Pseudomonadota</taxon>
        <taxon>Gammaproteobacteria</taxon>
        <taxon>SAR86 cluster</taxon>
    </lineage>
</organism>
<protein>
    <submittedName>
        <fullName evidence="3">Glycosyltransferase</fullName>
    </submittedName>
</protein>
<keyword evidence="4" id="KW-1185">Reference proteome</keyword>
<dbReference type="Pfam" id="PF00534">
    <property type="entry name" value="Glycos_transf_1"/>
    <property type="match status" value="1"/>
</dbReference>
<gene>
    <name evidence="3" type="ORF">M9B40_04335</name>
</gene>
<evidence type="ECO:0000259" key="1">
    <source>
        <dbReference type="Pfam" id="PF00534"/>
    </source>
</evidence>
<dbReference type="GO" id="GO:1901135">
    <property type="term" value="P:carbohydrate derivative metabolic process"/>
    <property type="evidence" value="ECO:0007669"/>
    <property type="project" value="UniProtKB-ARBA"/>
</dbReference>
<evidence type="ECO:0000313" key="3">
    <source>
        <dbReference type="EMBL" id="URQ62956.1"/>
    </source>
</evidence>
<reference evidence="3" key="1">
    <citation type="submission" date="2022-05" db="EMBL/GenBank/DDBJ databases">
        <title>Single-amplified genomics reveal most streamlined microbe among free-living bacteria.</title>
        <authorList>
            <person name="Roda-Garcia J."/>
            <person name="Haro-Moreno J.M."/>
            <person name="Rodriguez-Valera F."/>
            <person name="Almagro-Moreno S."/>
            <person name="Lopez-Perez M."/>
        </authorList>
    </citation>
    <scope>NUCLEOTIDE SEQUENCE</scope>
    <source>
        <strain evidence="3">TMED112-D2-2</strain>
    </source>
</reference>
<dbReference type="PANTHER" id="PTHR12526:SF630">
    <property type="entry name" value="GLYCOSYLTRANSFERASE"/>
    <property type="match status" value="1"/>
</dbReference>
<proteinExistence type="predicted"/>
<dbReference type="PANTHER" id="PTHR12526">
    <property type="entry name" value="GLYCOSYLTRANSFERASE"/>
    <property type="match status" value="1"/>
</dbReference>
<dbReference type="Pfam" id="PF13439">
    <property type="entry name" value="Glyco_transf_4"/>
    <property type="match status" value="1"/>
</dbReference>
<dbReference type="InterPro" id="IPR028098">
    <property type="entry name" value="Glyco_trans_4-like_N"/>
</dbReference>